<feature type="signal peptide" evidence="2">
    <location>
        <begin position="1"/>
        <end position="24"/>
    </location>
</feature>
<evidence type="ECO:0000256" key="2">
    <source>
        <dbReference type="SAM" id="SignalP"/>
    </source>
</evidence>
<keyword evidence="1" id="KW-1133">Transmembrane helix</keyword>
<protein>
    <submittedName>
        <fullName evidence="4">Oligopeptide-binding protein AppA</fullName>
    </submittedName>
</protein>
<keyword evidence="5" id="KW-1185">Reference proteome</keyword>
<gene>
    <name evidence="4" type="primary">appA_4</name>
    <name evidence="4" type="ORF">TEGL_14660</name>
</gene>
<dbReference type="CDD" id="cd00995">
    <property type="entry name" value="PBP2_NikA_DppA_OppA_like"/>
    <property type="match status" value="1"/>
</dbReference>
<evidence type="ECO:0000256" key="1">
    <source>
        <dbReference type="SAM" id="Phobius"/>
    </source>
</evidence>
<name>A0ABZ2ETH8_9FIRM</name>
<dbReference type="PIRSF" id="PIRSF002741">
    <property type="entry name" value="MppA"/>
    <property type="match status" value="1"/>
</dbReference>
<dbReference type="InterPro" id="IPR039424">
    <property type="entry name" value="SBP_5"/>
</dbReference>
<keyword evidence="1" id="KW-0472">Membrane</keyword>
<evidence type="ECO:0000313" key="4">
    <source>
        <dbReference type="EMBL" id="WWD83064.1"/>
    </source>
</evidence>
<dbReference type="Gene3D" id="3.90.76.10">
    <property type="entry name" value="Dipeptide-binding Protein, Domain 1"/>
    <property type="match status" value="1"/>
</dbReference>
<proteinExistence type="predicted"/>
<keyword evidence="1" id="KW-0812">Transmembrane</keyword>
<organism evidence="4 5">
    <name type="scientific">Terrisporobacter glycolicus ATCC 14880 = DSM 1288</name>
    <dbReference type="NCBI Taxonomy" id="1121315"/>
    <lineage>
        <taxon>Bacteria</taxon>
        <taxon>Bacillati</taxon>
        <taxon>Bacillota</taxon>
        <taxon>Clostridia</taxon>
        <taxon>Peptostreptococcales</taxon>
        <taxon>Peptostreptococcaceae</taxon>
        <taxon>Terrisporobacter</taxon>
    </lineage>
</organism>
<dbReference type="SUPFAM" id="SSF53850">
    <property type="entry name" value="Periplasmic binding protein-like II"/>
    <property type="match status" value="1"/>
</dbReference>
<dbReference type="EMBL" id="CP117523">
    <property type="protein sequence ID" value="WWD83064.1"/>
    <property type="molecule type" value="Genomic_DNA"/>
</dbReference>
<feature type="domain" description="Solute-binding protein family 5" evidence="3">
    <location>
        <begin position="73"/>
        <end position="435"/>
    </location>
</feature>
<dbReference type="InterPro" id="IPR000914">
    <property type="entry name" value="SBP_5_dom"/>
</dbReference>
<dbReference type="Gene3D" id="3.10.105.10">
    <property type="entry name" value="Dipeptide-binding Protein, Domain 3"/>
    <property type="match status" value="1"/>
</dbReference>
<accession>A0ABZ2ETH8</accession>
<reference evidence="4 5" key="1">
    <citation type="journal article" date="2023" name="PLoS ONE">
        <title>Genome-based metabolic and phylogenomic analysis of three Terrisporobacter species.</title>
        <authorList>
            <person name="Boer T."/>
            <person name="Bengelsdorf F.R."/>
            <person name="Bomeke M."/>
            <person name="Daniel R."/>
            <person name="Poehlein A."/>
        </authorList>
    </citation>
    <scope>NUCLEOTIDE SEQUENCE [LARGE SCALE GENOMIC DNA]</scope>
    <source>
        <strain evidence="4 5">DSM 1288</strain>
    </source>
</reference>
<evidence type="ECO:0000313" key="5">
    <source>
        <dbReference type="Proteomes" id="UP001348492"/>
    </source>
</evidence>
<dbReference type="Pfam" id="PF00496">
    <property type="entry name" value="SBP_bac_5"/>
    <property type="match status" value="1"/>
</dbReference>
<dbReference type="RefSeq" id="WP_018589518.1">
    <property type="nucleotide sequence ID" value="NZ_CP117523.1"/>
</dbReference>
<feature type="transmembrane region" description="Helical" evidence="1">
    <location>
        <begin position="546"/>
        <end position="563"/>
    </location>
</feature>
<evidence type="ECO:0000259" key="3">
    <source>
        <dbReference type="Pfam" id="PF00496"/>
    </source>
</evidence>
<dbReference type="PANTHER" id="PTHR30290">
    <property type="entry name" value="PERIPLASMIC BINDING COMPONENT OF ABC TRANSPORTER"/>
    <property type="match status" value="1"/>
</dbReference>
<sequence>MKKLLRTILITVTVFCITLTSVFATESSDSKLIVGVSADENNITPYTYVTGAPGLDLVNLVYDKLFILDKDNKVIPWMIEDDYKVSDDYKTYEMKLKENMKWHDDKKLTAEDVKFSFEYAETQNQSTFTKIANEIESVEVKDDLNFVIKLKEGNPDFIGDSLSAFFIIPQHIYKDYKKAEETKETIGSGIFKLEEYKVGEYYKLKANKDYFKGNPIVEELYIPIIKDSTAMFNAIKKGEIATSTMNLTPELLDTFKSNDNIGILNSTGYGTTMLQFNTERKILNDANIRNAIAKAINIDEIIKTVTLGYAEKGNPGFYSKTLDYANKDLEIKYSVEDAKKALDEAGFDVIKNNVRQNKDGKKLCFELLVYSSSASRIRIAEMIKDYLSKVGIEIKISSLDATTVDELVWPEFDVAKGRDFDMAMWGWSAGTQLSPTKIVGLGDSDTAIGTLNIGGYKSEKFDKKAKELSTTLDADKRLKLIKELQSIIAKDLPFVNLMNQDIISVYNKSLGENWVMQNGVGVINRFSFLNKENKVSATSDSNKTTYIGAGVVIIAIAGGAIYFSRKKRV</sequence>
<feature type="chain" id="PRO_5045899257" evidence="2">
    <location>
        <begin position="25"/>
        <end position="569"/>
    </location>
</feature>
<dbReference type="Proteomes" id="UP001348492">
    <property type="component" value="Chromosome"/>
</dbReference>
<dbReference type="Gene3D" id="3.40.190.10">
    <property type="entry name" value="Periplasmic binding protein-like II"/>
    <property type="match status" value="1"/>
</dbReference>
<keyword evidence="2" id="KW-0732">Signal</keyword>
<dbReference type="InterPro" id="IPR030678">
    <property type="entry name" value="Peptide/Ni-bd"/>
</dbReference>